<dbReference type="AlphaFoldDB" id="A0A1I7RRP0"/>
<feature type="region of interest" description="Disordered" evidence="2">
    <location>
        <begin position="299"/>
        <end position="320"/>
    </location>
</feature>
<evidence type="ECO:0000256" key="2">
    <source>
        <dbReference type="SAM" id="MobiDB-lite"/>
    </source>
</evidence>
<reference evidence="4" key="1">
    <citation type="submission" date="2016-11" db="UniProtKB">
        <authorList>
            <consortium name="WormBaseParasite"/>
        </authorList>
    </citation>
    <scope>IDENTIFICATION</scope>
</reference>
<evidence type="ECO:0000313" key="4">
    <source>
        <dbReference type="WBParaSite" id="BXY_0338700.1"/>
    </source>
</evidence>
<dbReference type="Proteomes" id="UP000095284">
    <property type="component" value="Unplaced"/>
</dbReference>
<name>A0A1I7RRP0_BURXY</name>
<feature type="coiled-coil region" evidence="1">
    <location>
        <begin position="354"/>
        <end position="416"/>
    </location>
</feature>
<proteinExistence type="predicted"/>
<dbReference type="WBParaSite" id="BXY_0338700.1">
    <property type="protein sequence ID" value="BXY_0338700.1"/>
    <property type="gene ID" value="BXY_0338700"/>
</dbReference>
<accession>A0A1I7RRP0</accession>
<evidence type="ECO:0000256" key="1">
    <source>
        <dbReference type="SAM" id="Coils"/>
    </source>
</evidence>
<protein>
    <submittedName>
        <fullName evidence="4">Uncharacterized protein</fullName>
    </submittedName>
</protein>
<sequence>MTYPLTHSKSHNEVVSSNGINLIDCFKRFATKSRSKKKLPSLDWVPKPEDVHPSMNIDAKPKKYGSSSNVNQLKVDYAQSTLNYIKFKSRKADLMNQSCYGKLSCDDYDNMSDFVKYREPEMNVRRTRKAVSEVDAPTMNIEKNRNSAFFKAVPKTRDMRKSYVEGSLADRNTYTSSRSSSIIWNDELKPLIPEFPLSEYPGCGQNYVIARRPRPVSCYGEFLKRRGAEASSDGHSVITGGSSSTFSPPVVAVPAQSGQMCLETAFQQSDGVFSVGDSGAGDFNHDSYRDRTLRSHSYYADNHSQEDVSRLSSISRGHPRDVYAQVQPLSSRRVQPARLEDIKEMSTDPIRNEYRDYKQRCKELDLAMKEIEMKYRRSMEELEEVKRERDREVMEKEEWKKKFEDLNVLHQRTKEEDANRLFENLKIHSNPHTPLTERLDELAELDQLTNSVNSISSSDRPPLPISQSMNFSLTPATRYGQGLSRRPTSLISSNMNQSRLGFAPTPHSAERCKLTGKKELQGRSTSTTPDSGAMSINGELAPEIAAKMDEVQKNMLMMMKTMSRLKEDIEGVLKDEYVNVAEYINFAFERMSMVLERSKRVTSEEVLNFLESHAKQLWEFSNLVEQVDILLVELSKRSDQKIECNVQ</sequence>
<keyword evidence="1" id="KW-0175">Coiled coil</keyword>
<organism evidence="3 4">
    <name type="scientific">Bursaphelenchus xylophilus</name>
    <name type="common">Pinewood nematode worm</name>
    <name type="synonym">Aphelenchoides xylophilus</name>
    <dbReference type="NCBI Taxonomy" id="6326"/>
    <lineage>
        <taxon>Eukaryota</taxon>
        <taxon>Metazoa</taxon>
        <taxon>Ecdysozoa</taxon>
        <taxon>Nematoda</taxon>
        <taxon>Chromadorea</taxon>
        <taxon>Rhabditida</taxon>
        <taxon>Tylenchina</taxon>
        <taxon>Tylenchomorpha</taxon>
        <taxon>Aphelenchoidea</taxon>
        <taxon>Aphelenchoididae</taxon>
        <taxon>Bursaphelenchus</taxon>
    </lineage>
</organism>
<evidence type="ECO:0000313" key="3">
    <source>
        <dbReference type="Proteomes" id="UP000095284"/>
    </source>
</evidence>